<gene>
    <name evidence="1" type="ORF">RchiOBHm_Chr2g0140201</name>
</gene>
<comment type="caution">
    <text evidence="1">The sequence shown here is derived from an EMBL/GenBank/DDBJ whole genome shotgun (WGS) entry which is preliminary data.</text>
</comment>
<accession>A0A2P6RXB0</accession>
<keyword evidence="2" id="KW-1185">Reference proteome</keyword>
<sequence>MKRVFRLAGVVKLRPPIAEENASILLAVYAAVHEAIFLQGVTLPLFPNLQILLCKFGIAFGQVLPNMWRLLMALNSLWPLSVCEGPIVAKVLHFYKLVYVRHQGCNWQVNLSRRQGAPKLIENLKDFMSAWRGTFCVTTAGWEYQVGLNEGALSFRIKSEFQPIQGCCRSLLPKVGGFCLYSALRYTLTREEECCVARIKSHWRKSQSA</sequence>
<dbReference type="Proteomes" id="UP000238479">
    <property type="component" value="Chromosome 2"/>
</dbReference>
<reference evidence="1 2" key="1">
    <citation type="journal article" date="2018" name="Nat. Genet.">
        <title>The Rosa genome provides new insights in the design of modern roses.</title>
        <authorList>
            <person name="Bendahmane M."/>
        </authorList>
    </citation>
    <scope>NUCLEOTIDE SEQUENCE [LARGE SCALE GENOMIC DNA]</scope>
    <source>
        <strain evidence="2">cv. Old Blush</strain>
    </source>
</reference>
<dbReference type="AlphaFoldDB" id="A0A2P6RXB0"/>
<name>A0A2P6RXB0_ROSCH</name>
<evidence type="ECO:0000313" key="1">
    <source>
        <dbReference type="EMBL" id="PRQ51067.1"/>
    </source>
</evidence>
<dbReference type="EMBL" id="PDCK01000040">
    <property type="protein sequence ID" value="PRQ51067.1"/>
    <property type="molecule type" value="Genomic_DNA"/>
</dbReference>
<dbReference type="Gramene" id="PRQ51067">
    <property type="protein sequence ID" value="PRQ51067"/>
    <property type="gene ID" value="RchiOBHm_Chr2g0140201"/>
</dbReference>
<evidence type="ECO:0000313" key="2">
    <source>
        <dbReference type="Proteomes" id="UP000238479"/>
    </source>
</evidence>
<organism evidence="1 2">
    <name type="scientific">Rosa chinensis</name>
    <name type="common">China rose</name>
    <dbReference type="NCBI Taxonomy" id="74649"/>
    <lineage>
        <taxon>Eukaryota</taxon>
        <taxon>Viridiplantae</taxon>
        <taxon>Streptophyta</taxon>
        <taxon>Embryophyta</taxon>
        <taxon>Tracheophyta</taxon>
        <taxon>Spermatophyta</taxon>
        <taxon>Magnoliopsida</taxon>
        <taxon>eudicotyledons</taxon>
        <taxon>Gunneridae</taxon>
        <taxon>Pentapetalae</taxon>
        <taxon>rosids</taxon>
        <taxon>fabids</taxon>
        <taxon>Rosales</taxon>
        <taxon>Rosaceae</taxon>
        <taxon>Rosoideae</taxon>
        <taxon>Rosoideae incertae sedis</taxon>
        <taxon>Rosa</taxon>
    </lineage>
</organism>
<protein>
    <submittedName>
        <fullName evidence="1">Uncharacterized protein</fullName>
    </submittedName>
</protein>
<proteinExistence type="predicted"/>